<evidence type="ECO:0000313" key="1">
    <source>
        <dbReference type="EMBL" id="SVB53382.1"/>
    </source>
</evidence>
<gene>
    <name evidence="1" type="ORF">METZ01_LOCUS206236</name>
</gene>
<sequence length="87" mass="9833">MPRETIYLGNKSGQELVKGTWKYARGYVPGLPNEGLVEQIEGSPARLADYDDSSWAVCGNLTERNSHGFSFMWYRIKITLPEEVNGH</sequence>
<feature type="non-terminal residue" evidence="1">
    <location>
        <position position="87"/>
    </location>
</feature>
<dbReference type="AlphaFoldDB" id="A0A382EST1"/>
<reference evidence="1" key="1">
    <citation type="submission" date="2018-05" db="EMBL/GenBank/DDBJ databases">
        <authorList>
            <person name="Lanie J.A."/>
            <person name="Ng W.-L."/>
            <person name="Kazmierczak K.M."/>
            <person name="Andrzejewski T.M."/>
            <person name="Davidsen T.M."/>
            <person name="Wayne K.J."/>
            <person name="Tettelin H."/>
            <person name="Glass J.I."/>
            <person name="Rusch D."/>
            <person name="Podicherti R."/>
            <person name="Tsui H.-C.T."/>
            <person name="Winkler M.E."/>
        </authorList>
    </citation>
    <scope>NUCLEOTIDE SEQUENCE</scope>
</reference>
<accession>A0A382EST1</accession>
<dbReference type="EMBL" id="UINC01045974">
    <property type="protein sequence ID" value="SVB53382.1"/>
    <property type="molecule type" value="Genomic_DNA"/>
</dbReference>
<protein>
    <submittedName>
        <fullName evidence="1">Uncharacterized protein</fullName>
    </submittedName>
</protein>
<proteinExistence type="predicted"/>
<organism evidence="1">
    <name type="scientific">marine metagenome</name>
    <dbReference type="NCBI Taxonomy" id="408172"/>
    <lineage>
        <taxon>unclassified sequences</taxon>
        <taxon>metagenomes</taxon>
        <taxon>ecological metagenomes</taxon>
    </lineage>
</organism>
<name>A0A382EST1_9ZZZZ</name>